<reference evidence="1" key="1">
    <citation type="submission" date="2006-05" db="EMBL/GenBank/DDBJ databases">
        <title>Annotation of the draft genome assembly of Desulfuromonas acetoxidans DSM 684.</title>
        <authorList>
            <consortium name="US DOE Joint Genome Institute (JGI-ORNL)"/>
            <person name="Larimer F."/>
            <person name="Land M."/>
            <person name="Hauser L."/>
        </authorList>
    </citation>
    <scope>NUCLEOTIDE SEQUENCE [LARGE SCALE GENOMIC DNA]</scope>
    <source>
        <strain evidence="1">DSM 684</strain>
    </source>
</reference>
<dbReference type="EMBL" id="AAEW02000007">
    <property type="protein sequence ID" value="EAT16075.1"/>
    <property type="molecule type" value="Genomic_DNA"/>
</dbReference>
<dbReference type="RefSeq" id="WP_006000008.1">
    <property type="nucleotide sequence ID" value="NZ_AAEW02000007.1"/>
</dbReference>
<dbReference type="Proteomes" id="UP000005695">
    <property type="component" value="Unassembled WGS sequence"/>
</dbReference>
<dbReference type="AlphaFoldDB" id="Q1K066"/>
<evidence type="ECO:0000313" key="1">
    <source>
        <dbReference type="EMBL" id="EAT16075.1"/>
    </source>
</evidence>
<sequence length="165" mass="19053">MAERGDKTKLYPVAMRMYGDGKSLTEIEDVLGVSRQTLSVWKRDTLTPGEELDEWDKAREKRLSYVQRMENLLDRELEHAENSQAGQGLGATYDSISKLGALVQRFKQAEQEAQMKSAAQRQALFLDFVRDLIDYGSRNDDELVSVLERNFDDLVQWGREKYEAR</sequence>
<reference evidence="1" key="2">
    <citation type="submission" date="2006-05" db="EMBL/GenBank/DDBJ databases">
        <title>Sequencing of the draft genome and assembly of Desulfuromonas acetoxidans DSM 684.</title>
        <authorList>
            <consortium name="US DOE Joint Genome Institute (JGI-PGF)"/>
            <person name="Copeland A."/>
            <person name="Lucas S."/>
            <person name="Lapidus A."/>
            <person name="Barry K."/>
            <person name="Detter J.C."/>
            <person name="Glavina del Rio T."/>
            <person name="Hammon N."/>
            <person name="Israni S."/>
            <person name="Dalin E."/>
            <person name="Tice H."/>
            <person name="Bruce D."/>
            <person name="Pitluck S."/>
            <person name="Richardson P."/>
        </authorList>
    </citation>
    <scope>NUCLEOTIDE SEQUENCE [LARGE SCALE GENOMIC DNA]</scope>
    <source>
        <strain evidence="1">DSM 684</strain>
    </source>
</reference>
<evidence type="ECO:0000313" key="2">
    <source>
        <dbReference type="Proteomes" id="UP000005695"/>
    </source>
</evidence>
<comment type="caution">
    <text evidence="1">The sequence shown here is derived from an EMBL/GenBank/DDBJ whole genome shotgun (WGS) entry which is preliminary data.</text>
</comment>
<name>Q1K066_DESA6</name>
<keyword evidence="2" id="KW-1185">Reference proteome</keyword>
<organism evidence="1 2">
    <name type="scientific">Desulfuromonas acetoxidans (strain DSM 684 / 11070)</name>
    <dbReference type="NCBI Taxonomy" id="281689"/>
    <lineage>
        <taxon>Bacteria</taxon>
        <taxon>Pseudomonadati</taxon>
        <taxon>Thermodesulfobacteriota</taxon>
        <taxon>Desulfuromonadia</taxon>
        <taxon>Desulfuromonadales</taxon>
        <taxon>Desulfuromonadaceae</taxon>
        <taxon>Desulfuromonas</taxon>
    </lineage>
</organism>
<proteinExistence type="predicted"/>
<gene>
    <name evidence="1" type="ORF">Dace_2376</name>
</gene>
<protein>
    <submittedName>
        <fullName evidence="1">Uncharacterized protein</fullName>
    </submittedName>
</protein>
<accession>Q1K066</accession>
<dbReference type="OrthoDB" id="5405741at2"/>